<sequence length="98" mass="10547">MSESGFDANAIDETIHGRVRLGIMAYLAQSSPAAFTELAQVLETTNGNLSVHLTKLEGAGYVAVSKRFEGKKPLTEVTLTEAGAAAWSRYLDTLRALF</sequence>
<comment type="caution">
    <text evidence="2">The sequence shown here is derived from an EMBL/GenBank/DDBJ whole genome shotgun (WGS) entry which is preliminary data.</text>
</comment>
<accession>A0A840HZC9</accession>
<organism evidence="2 3">
    <name type="scientific">Parvularcula dongshanensis</name>
    <dbReference type="NCBI Taxonomy" id="1173995"/>
    <lineage>
        <taxon>Bacteria</taxon>
        <taxon>Pseudomonadati</taxon>
        <taxon>Pseudomonadota</taxon>
        <taxon>Alphaproteobacteria</taxon>
        <taxon>Parvularculales</taxon>
        <taxon>Parvularculaceae</taxon>
        <taxon>Parvularcula</taxon>
    </lineage>
</organism>
<evidence type="ECO:0000313" key="2">
    <source>
        <dbReference type="EMBL" id="MBB4657919.1"/>
    </source>
</evidence>
<keyword evidence="3" id="KW-1185">Reference proteome</keyword>
<gene>
    <name evidence="2" type="ORF">GGQ59_000419</name>
</gene>
<feature type="domain" description="Winged helix DNA-binding" evidence="1">
    <location>
        <begin position="19"/>
        <end position="97"/>
    </location>
</feature>
<dbReference type="CDD" id="cd00090">
    <property type="entry name" value="HTH_ARSR"/>
    <property type="match status" value="1"/>
</dbReference>
<dbReference type="GO" id="GO:0006355">
    <property type="term" value="P:regulation of DNA-templated transcription"/>
    <property type="evidence" value="ECO:0007669"/>
    <property type="project" value="UniProtKB-ARBA"/>
</dbReference>
<evidence type="ECO:0000259" key="1">
    <source>
        <dbReference type="Pfam" id="PF13601"/>
    </source>
</evidence>
<dbReference type="PANTHER" id="PTHR37318:SF1">
    <property type="entry name" value="BSL7504 PROTEIN"/>
    <property type="match status" value="1"/>
</dbReference>
<keyword evidence="2" id="KW-0238">DNA-binding</keyword>
<dbReference type="InterPro" id="IPR027395">
    <property type="entry name" value="WH_DNA-bd_dom"/>
</dbReference>
<name>A0A840HZC9_9PROT</name>
<dbReference type="RefSeq" id="WP_221400833.1">
    <property type="nucleotide sequence ID" value="NZ_JACHOB010000001.1"/>
</dbReference>
<dbReference type="InterPro" id="IPR011991">
    <property type="entry name" value="ArsR-like_HTH"/>
</dbReference>
<dbReference type="AlphaFoldDB" id="A0A840HZC9"/>
<dbReference type="SUPFAM" id="SSF46785">
    <property type="entry name" value="Winged helix' DNA-binding domain"/>
    <property type="match status" value="1"/>
</dbReference>
<dbReference type="Gene3D" id="1.10.10.10">
    <property type="entry name" value="Winged helix-like DNA-binding domain superfamily/Winged helix DNA-binding domain"/>
    <property type="match status" value="1"/>
</dbReference>
<dbReference type="InterPro" id="IPR036388">
    <property type="entry name" value="WH-like_DNA-bd_sf"/>
</dbReference>
<dbReference type="Proteomes" id="UP000563524">
    <property type="component" value="Unassembled WGS sequence"/>
</dbReference>
<evidence type="ECO:0000313" key="3">
    <source>
        <dbReference type="Proteomes" id="UP000563524"/>
    </source>
</evidence>
<dbReference type="PANTHER" id="PTHR37318">
    <property type="entry name" value="BSL7504 PROTEIN"/>
    <property type="match status" value="1"/>
</dbReference>
<dbReference type="EMBL" id="JACHOB010000001">
    <property type="protein sequence ID" value="MBB4657919.1"/>
    <property type="molecule type" value="Genomic_DNA"/>
</dbReference>
<dbReference type="Pfam" id="PF13601">
    <property type="entry name" value="HTH_34"/>
    <property type="match status" value="1"/>
</dbReference>
<protein>
    <submittedName>
        <fullName evidence="2">DNA-binding MarR family transcriptional regulator</fullName>
    </submittedName>
</protein>
<reference evidence="2 3" key="1">
    <citation type="submission" date="2020-08" db="EMBL/GenBank/DDBJ databases">
        <title>Genomic Encyclopedia of Type Strains, Phase IV (KMG-IV): sequencing the most valuable type-strain genomes for metagenomic binning, comparative biology and taxonomic classification.</title>
        <authorList>
            <person name="Goeker M."/>
        </authorList>
    </citation>
    <scope>NUCLEOTIDE SEQUENCE [LARGE SCALE GENOMIC DNA]</scope>
    <source>
        <strain evidence="2 3">DSM 102850</strain>
    </source>
</reference>
<proteinExistence type="predicted"/>
<dbReference type="GO" id="GO:0003677">
    <property type="term" value="F:DNA binding"/>
    <property type="evidence" value="ECO:0007669"/>
    <property type="project" value="UniProtKB-KW"/>
</dbReference>
<dbReference type="InterPro" id="IPR036390">
    <property type="entry name" value="WH_DNA-bd_sf"/>
</dbReference>